<dbReference type="EMBL" id="BGPR01006332">
    <property type="protein sequence ID" value="GBN18050.1"/>
    <property type="molecule type" value="Genomic_DNA"/>
</dbReference>
<keyword evidence="9" id="KW-1185">Reference proteome</keyword>
<sequence length="184" mass="21699">MSEKTSPQEEKYSSYELEVLAIIEDLKKFRNYLIGSKFRIVTDCSAFQRTMNKTQLTPKIARWALFLEDFNYEIVHRPVPQLMQTEVVKNIYSKGHFGINKTVNVEKRRNYNKKRKKAHNYKIGDFVVNTVWDWPQAATKIPRPYEVIKVKSKDRYVVKKVGQHESPNITSTAAEHMKMWGRIT</sequence>
<keyword evidence="4" id="KW-0255">Endonuclease</keyword>
<keyword evidence="3" id="KW-0540">Nuclease</keyword>
<evidence type="ECO:0000256" key="4">
    <source>
        <dbReference type="ARBA" id="ARBA00022759"/>
    </source>
</evidence>
<dbReference type="PANTHER" id="PTHR34072">
    <property type="entry name" value="ENZYMATIC POLYPROTEIN-RELATED"/>
    <property type="match status" value="1"/>
</dbReference>
<organism evidence="8 9">
    <name type="scientific">Araneus ventricosus</name>
    <name type="common">Orbweaver spider</name>
    <name type="synonym">Epeira ventricosa</name>
    <dbReference type="NCBI Taxonomy" id="182803"/>
    <lineage>
        <taxon>Eukaryota</taxon>
        <taxon>Metazoa</taxon>
        <taxon>Ecdysozoa</taxon>
        <taxon>Arthropoda</taxon>
        <taxon>Chelicerata</taxon>
        <taxon>Arachnida</taxon>
        <taxon>Araneae</taxon>
        <taxon>Araneomorphae</taxon>
        <taxon>Entelegynae</taxon>
        <taxon>Araneoidea</taxon>
        <taxon>Araneidae</taxon>
        <taxon>Araneus</taxon>
    </lineage>
</organism>
<dbReference type="PANTHER" id="PTHR34072:SF52">
    <property type="entry name" value="RIBONUCLEASE H"/>
    <property type="match status" value="1"/>
</dbReference>
<evidence type="ECO:0000256" key="3">
    <source>
        <dbReference type="ARBA" id="ARBA00022722"/>
    </source>
</evidence>
<dbReference type="GO" id="GO:0003964">
    <property type="term" value="F:RNA-directed DNA polymerase activity"/>
    <property type="evidence" value="ECO:0007669"/>
    <property type="project" value="UniProtKB-KW"/>
</dbReference>
<dbReference type="GO" id="GO:0016787">
    <property type="term" value="F:hydrolase activity"/>
    <property type="evidence" value="ECO:0007669"/>
    <property type="project" value="UniProtKB-KW"/>
</dbReference>
<dbReference type="CDD" id="cd09274">
    <property type="entry name" value="RNase_HI_RT_Ty3"/>
    <property type="match status" value="1"/>
</dbReference>
<protein>
    <recommendedName>
        <fullName evidence="7">Reverse transcriptase RNase H-like domain-containing protein</fullName>
    </recommendedName>
</protein>
<name>A0A4Y2LVC4_ARAVE</name>
<keyword evidence="1" id="KW-0808">Transferase</keyword>
<evidence type="ECO:0000313" key="9">
    <source>
        <dbReference type="Proteomes" id="UP000499080"/>
    </source>
</evidence>
<reference evidence="8 9" key="1">
    <citation type="journal article" date="2019" name="Sci. Rep.">
        <title>Orb-weaving spider Araneus ventricosus genome elucidates the spidroin gene catalogue.</title>
        <authorList>
            <person name="Kono N."/>
            <person name="Nakamura H."/>
            <person name="Ohtoshi R."/>
            <person name="Moran D.A.P."/>
            <person name="Shinohara A."/>
            <person name="Yoshida Y."/>
            <person name="Fujiwara M."/>
            <person name="Mori M."/>
            <person name="Tomita M."/>
            <person name="Arakawa K."/>
        </authorList>
    </citation>
    <scope>NUCLEOTIDE SEQUENCE [LARGE SCALE GENOMIC DNA]</scope>
</reference>
<keyword evidence="6" id="KW-0695">RNA-directed DNA polymerase</keyword>
<evidence type="ECO:0000256" key="6">
    <source>
        <dbReference type="ARBA" id="ARBA00022918"/>
    </source>
</evidence>
<gene>
    <name evidence="8" type="ORF">AVEN_15842_1</name>
</gene>
<dbReference type="SUPFAM" id="SSF56672">
    <property type="entry name" value="DNA/RNA polymerases"/>
    <property type="match status" value="1"/>
</dbReference>
<dbReference type="GO" id="GO:0004519">
    <property type="term" value="F:endonuclease activity"/>
    <property type="evidence" value="ECO:0007669"/>
    <property type="project" value="UniProtKB-KW"/>
</dbReference>
<keyword evidence="5" id="KW-0378">Hydrolase</keyword>
<dbReference type="InterPro" id="IPR043502">
    <property type="entry name" value="DNA/RNA_pol_sf"/>
</dbReference>
<comment type="caution">
    <text evidence="8">The sequence shown here is derived from an EMBL/GenBank/DDBJ whole genome shotgun (WGS) entry which is preliminary data.</text>
</comment>
<evidence type="ECO:0000256" key="1">
    <source>
        <dbReference type="ARBA" id="ARBA00022679"/>
    </source>
</evidence>
<dbReference type="Proteomes" id="UP000499080">
    <property type="component" value="Unassembled WGS sequence"/>
</dbReference>
<dbReference type="AlphaFoldDB" id="A0A4Y2LVC4"/>
<feature type="domain" description="Reverse transcriptase RNase H-like" evidence="7">
    <location>
        <begin position="1"/>
        <end position="70"/>
    </location>
</feature>
<accession>A0A4Y2LVC4</accession>
<evidence type="ECO:0000256" key="5">
    <source>
        <dbReference type="ARBA" id="ARBA00022801"/>
    </source>
</evidence>
<dbReference type="InterPro" id="IPR041373">
    <property type="entry name" value="RT_RNaseH"/>
</dbReference>
<dbReference type="Pfam" id="PF17917">
    <property type="entry name" value="RT_RNaseH"/>
    <property type="match status" value="1"/>
</dbReference>
<evidence type="ECO:0000259" key="7">
    <source>
        <dbReference type="Pfam" id="PF17917"/>
    </source>
</evidence>
<evidence type="ECO:0000256" key="2">
    <source>
        <dbReference type="ARBA" id="ARBA00022695"/>
    </source>
</evidence>
<proteinExistence type="predicted"/>
<evidence type="ECO:0000313" key="8">
    <source>
        <dbReference type="EMBL" id="GBN18050.1"/>
    </source>
</evidence>
<keyword evidence="2" id="KW-0548">Nucleotidyltransferase</keyword>